<organism evidence="2 3">
    <name type="scientific">Citrus sinensis</name>
    <name type="common">Sweet orange</name>
    <name type="synonym">Citrus aurantium var. sinensis</name>
    <dbReference type="NCBI Taxonomy" id="2711"/>
    <lineage>
        <taxon>Eukaryota</taxon>
        <taxon>Viridiplantae</taxon>
        <taxon>Streptophyta</taxon>
        <taxon>Embryophyta</taxon>
        <taxon>Tracheophyta</taxon>
        <taxon>Spermatophyta</taxon>
        <taxon>Magnoliopsida</taxon>
        <taxon>eudicotyledons</taxon>
        <taxon>Gunneridae</taxon>
        <taxon>Pentapetalae</taxon>
        <taxon>rosids</taxon>
        <taxon>malvids</taxon>
        <taxon>Sapindales</taxon>
        <taxon>Rutaceae</taxon>
        <taxon>Aurantioideae</taxon>
        <taxon>Citrus</taxon>
    </lineage>
</organism>
<dbReference type="Proteomes" id="UP000027120">
    <property type="component" value="Unassembled WGS sequence"/>
</dbReference>
<dbReference type="EMBL" id="KK784996">
    <property type="protein sequence ID" value="KDO54387.1"/>
    <property type="molecule type" value="Genomic_DNA"/>
</dbReference>
<accession>A0A067ET46</accession>
<evidence type="ECO:0000313" key="3">
    <source>
        <dbReference type="Proteomes" id="UP000027120"/>
    </source>
</evidence>
<dbReference type="AlphaFoldDB" id="A0A067ET46"/>
<gene>
    <name evidence="2" type="ORF">CISIN_1g034265mg</name>
</gene>
<evidence type="ECO:0000256" key="1">
    <source>
        <dbReference type="SAM" id="MobiDB-lite"/>
    </source>
</evidence>
<keyword evidence="3" id="KW-1185">Reference proteome</keyword>
<evidence type="ECO:0000313" key="2">
    <source>
        <dbReference type="EMBL" id="KDO54387.1"/>
    </source>
</evidence>
<reference evidence="2 3" key="1">
    <citation type="submission" date="2014-04" db="EMBL/GenBank/DDBJ databases">
        <authorList>
            <consortium name="International Citrus Genome Consortium"/>
            <person name="Gmitter F."/>
            <person name="Chen C."/>
            <person name="Farmerie W."/>
            <person name="Harkins T."/>
            <person name="Desany B."/>
            <person name="Mohiuddin M."/>
            <person name="Kodira C."/>
            <person name="Borodovsky M."/>
            <person name="Lomsadze A."/>
            <person name="Burns P."/>
            <person name="Jenkins J."/>
            <person name="Prochnik S."/>
            <person name="Shu S."/>
            <person name="Chapman J."/>
            <person name="Pitluck S."/>
            <person name="Schmutz J."/>
            <person name="Rokhsar D."/>
        </authorList>
    </citation>
    <scope>NUCLEOTIDE SEQUENCE</scope>
</reference>
<name>A0A067ET46_CITSI</name>
<feature type="region of interest" description="Disordered" evidence="1">
    <location>
        <begin position="17"/>
        <end position="58"/>
    </location>
</feature>
<proteinExistence type="predicted"/>
<sequence>MCKVMNASAWSHFKHSSKPMLAGHSPKDEQPSAPFQGSLNAEGRGNKTEKSHPFKIGPDTTTIEISAKDVEEKKHCSIYLNFIKKLKWLTSLSCCVECRL</sequence>
<protein>
    <submittedName>
        <fullName evidence="2">Uncharacterized protein</fullName>
    </submittedName>
</protein>